<evidence type="ECO:0000313" key="3">
    <source>
        <dbReference type="Proteomes" id="UP000058012"/>
    </source>
</evidence>
<gene>
    <name evidence="2" type="ORF">AQZ52_00385</name>
</gene>
<keyword evidence="3" id="KW-1185">Reference proteome</keyword>
<dbReference type="RefSeq" id="WP_067905995.1">
    <property type="nucleotide sequence ID" value="NZ_KQ954244.1"/>
</dbReference>
<dbReference type="Proteomes" id="UP000058012">
    <property type="component" value="Unassembled WGS sequence"/>
</dbReference>
<dbReference type="Pfam" id="PF05368">
    <property type="entry name" value="NmrA"/>
    <property type="match status" value="1"/>
</dbReference>
<sequence length="310" mass="34426">MALVSVVGATGRQGLAQVRQLVAAGHQVRALSRNEKPDLGPTNADIETRVIDLYDRKTYTKALEGSDAVFYNHPLQLRDSRAELAGWIGEAAKEVDAKRFVWNTSSWIPDKPGDAFTYAGNTAGINALFRSGVPATVFGSVLFMDNLLTNWARPFIMHERRYVYPHKPTLGANWISLDDVAKIMIHAMDRPDMEGTWMNIGGPERLLPPQVAQILSDHFGHTIKYDPCTPEEFGDLLVKALGDSMPEAERKPFSAGIAAFYNYNNNAPTKPFEVNTEAMMERLPGIELETLAQWVARQDWSDTAHRPSAG</sequence>
<organism evidence="2 3">
    <name type="scientific">Novosphingobium fuchskuhlense</name>
    <dbReference type="NCBI Taxonomy" id="1117702"/>
    <lineage>
        <taxon>Bacteria</taxon>
        <taxon>Pseudomonadati</taxon>
        <taxon>Pseudomonadota</taxon>
        <taxon>Alphaproteobacteria</taxon>
        <taxon>Sphingomonadales</taxon>
        <taxon>Sphingomonadaceae</taxon>
        <taxon>Novosphingobium</taxon>
    </lineage>
</organism>
<proteinExistence type="predicted"/>
<dbReference type="OrthoDB" id="6434603at2"/>
<dbReference type="SUPFAM" id="SSF51735">
    <property type="entry name" value="NAD(P)-binding Rossmann-fold domains"/>
    <property type="match status" value="1"/>
</dbReference>
<dbReference type="STRING" id="1117702.AQZ52_00385"/>
<name>A0A117UZ16_9SPHN</name>
<dbReference type="PANTHER" id="PTHR43162">
    <property type="match status" value="1"/>
</dbReference>
<accession>A0A117UZ16</accession>
<protein>
    <recommendedName>
        <fullName evidence="1">NmrA-like domain-containing protein</fullName>
    </recommendedName>
</protein>
<dbReference type="InterPro" id="IPR051604">
    <property type="entry name" value="Ergot_Alk_Oxidoreductase"/>
</dbReference>
<dbReference type="PANTHER" id="PTHR43162:SF1">
    <property type="entry name" value="PRESTALK A DIFFERENTIATION PROTEIN A"/>
    <property type="match status" value="1"/>
</dbReference>
<dbReference type="InterPro" id="IPR036291">
    <property type="entry name" value="NAD(P)-bd_dom_sf"/>
</dbReference>
<dbReference type="InterPro" id="IPR008030">
    <property type="entry name" value="NmrA-like"/>
</dbReference>
<evidence type="ECO:0000259" key="1">
    <source>
        <dbReference type="Pfam" id="PF05368"/>
    </source>
</evidence>
<dbReference type="AlphaFoldDB" id="A0A117UZ16"/>
<evidence type="ECO:0000313" key="2">
    <source>
        <dbReference type="EMBL" id="KUR73478.1"/>
    </source>
</evidence>
<dbReference type="EMBL" id="LLZS01000001">
    <property type="protein sequence ID" value="KUR73478.1"/>
    <property type="molecule type" value="Genomic_DNA"/>
</dbReference>
<reference evidence="2 3" key="1">
    <citation type="submission" date="2015-10" db="EMBL/GenBank/DDBJ databases">
        <title>Draft genome sequence of Novosphingobium fuchskuhlense DSM 25065 isolated from a surface water sample of the southwest basin of Lake Grosse Fuchskuhle.</title>
        <authorList>
            <person name="Ruckert C."/>
            <person name="Winkler A."/>
            <person name="Glaeser J."/>
            <person name="Grossart H.-P."/>
            <person name="Kalinowski J."/>
            <person name="Glaeser S."/>
        </authorList>
    </citation>
    <scope>NUCLEOTIDE SEQUENCE [LARGE SCALE GENOMIC DNA]</scope>
    <source>
        <strain evidence="2 3">FNE08-7</strain>
    </source>
</reference>
<feature type="domain" description="NmrA-like" evidence="1">
    <location>
        <begin position="3"/>
        <end position="251"/>
    </location>
</feature>
<comment type="caution">
    <text evidence="2">The sequence shown here is derived from an EMBL/GenBank/DDBJ whole genome shotgun (WGS) entry which is preliminary data.</text>
</comment>
<dbReference type="Gene3D" id="3.40.50.720">
    <property type="entry name" value="NAD(P)-binding Rossmann-like Domain"/>
    <property type="match status" value="1"/>
</dbReference>